<comment type="caution">
    <text evidence="1">The sequence shown here is derived from an EMBL/GenBank/DDBJ whole genome shotgun (WGS) entry which is preliminary data.</text>
</comment>
<organism evidence="1 2">
    <name type="scientific">Phrynocephalus forsythii</name>
    <dbReference type="NCBI Taxonomy" id="171643"/>
    <lineage>
        <taxon>Eukaryota</taxon>
        <taxon>Metazoa</taxon>
        <taxon>Chordata</taxon>
        <taxon>Craniata</taxon>
        <taxon>Vertebrata</taxon>
        <taxon>Euteleostomi</taxon>
        <taxon>Lepidosauria</taxon>
        <taxon>Squamata</taxon>
        <taxon>Bifurcata</taxon>
        <taxon>Unidentata</taxon>
        <taxon>Episquamata</taxon>
        <taxon>Toxicofera</taxon>
        <taxon>Iguania</taxon>
        <taxon>Acrodonta</taxon>
        <taxon>Agamidae</taxon>
        <taxon>Agaminae</taxon>
        <taxon>Phrynocephalus</taxon>
    </lineage>
</organism>
<keyword evidence="2" id="KW-1185">Reference proteome</keyword>
<gene>
    <name evidence="1" type="ORF">JRQ81_000604</name>
</gene>
<feature type="non-terminal residue" evidence="1">
    <location>
        <position position="1"/>
    </location>
</feature>
<dbReference type="Proteomes" id="UP001142489">
    <property type="component" value="Unassembled WGS sequence"/>
</dbReference>
<accession>A0A9Q1B878</accession>
<reference evidence="1" key="1">
    <citation type="journal article" date="2023" name="DNA Res.">
        <title>Chromosome-level genome assembly of Phrynocephalus forsythii using third-generation DNA sequencing and Hi-C analysis.</title>
        <authorList>
            <person name="Qi Y."/>
            <person name="Zhao W."/>
            <person name="Zhao Y."/>
            <person name="Niu C."/>
            <person name="Cao S."/>
            <person name="Zhang Y."/>
        </authorList>
    </citation>
    <scope>NUCLEOTIDE SEQUENCE</scope>
    <source>
        <tissue evidence="1">Muscle</tissue>
    </source>
</reference>
<protein>
    <submittedName>
        <fullName evidence="1">Uncharacterized protein</fullName>
    </submittedName>
</protein>
<sequence>VGYLAWRGFASDGGDRVCLLFQDWRQRCWLPGRPCVTVVEETALPRPEKPSPEIMLDDPDFESMELLLEPLTKKGILKNPHCLVQSIPINRKLLQTVMFPTTGNLASV</sequence>
<dbReference type="EMBL" id="JAPFRF010000001">
    <property type="protein sequence ID" value="KAJ7344654.1"/>
    <property type="molecule type" value="Genomic_DNA"/>
</dbReference>
<dbReference type="AlphaFoldDB" id="A0A9Q1B878"/>
<name>A0A9Q1B878_9SAUR</name>
<proteinExistence type="predicted"/>
<evidence type="ECO:0000313" key="1">
    <source>
        <dbReference type="EMBL" id="KAJ7344654.1"/>
    </source>
</evidence>
<evidence type="ECO:0000313" key="2">
    <source>
        <dbReference type="Proteomes" id="UP001142489"/>
    </source>
</evidence>